<dbReference type="Proteomes" id="UP001281761">
    <property type="component" value="Unassembled WGS sequence"/>
</dbReference>
<comment type="caution">
    <text evidence="1">The sequence shown here is derived from an EMBL/GenBank/DDBJ whole genome shotgun (WGS) entry which is preliminary data.</text>
</comment>
<sequence length="93" mass="10520">MSNFVDQDTDQIVGRETRIFGKRQPRVLKAVEVEEGADGGNDDSVQNSRCCFNELHNSSRHHHPPFTPFHTKSLPQTFITASATVTMLHIHFT</sequence>
<protein>
    <submittedName>
        <fullName evidence="1">Uncharacterized protein</fullName>
    </submittedName>
</protein>
<organism evidence="1 2">
    <name type="scientific">Blattamonas nauphoetae</name>
    <dbReference type="NCBI Taxonomy" id="2049346"/>
    <lineage>
        <taxon>Eukaryota</taxon>
        <taxon>Metamonada</taxon>
        <taxon>Preaxostyla</taxon>
        <taxon>Oxymonadida</taxon>
        <taxon>Blattamonas</taxon>
    </lineage>
</organism>
<evidence type="ECO:0000313" key="1">
    <source>
        <dbReference type="EMBL" id="KAK2956169.1"/>
    </source>
</evidence>
<proteinExistence type="predicted"/>
<name>A0ABQ9XXG5_9EUKA</name>
<accession>A0ABQ9XXG5</accession>
<reference evidence="1 2" key="1">
    <citation type="journal article" date="2022" name="bioRxiv">
        <title>Genomics of Preaxostyla Flagellates Illuminates Evolutionary Transitions and the Path Towards Mitochondrial Loss.</title>
        <authorList>
            <person name="Novak L.V.F."/>
            <person name="Treitli S.C."/>
            <person name="Pyrih J."/>
            <person name="Halakuc P."/>
            <person name="Pipaliya S.V."/>
            <person name="Vacek V."/>
            <person name="Brzon O."/>
            <person name="Soukal P."/>
            <person name="Eme L."/>
            <person name="Dacks J.B."/>
            <person name="Karnkowska A."/>
            <person name="Elias M."/>
            <person name="Hampl V."/>
        </authorList>
    </citation>
    <scope>NUCLEOTIDE SEQUENCE [LARGE SCALE GENOMIC DNA]</scope>
    <source>
        <strain evidence="1">NAU3</strain>
        <tissue evidence="1">Gut</tissue>
    </source>
</reference>
<evidence type="ECO:0000313" key="2">
    <source>
        <dbReference type="Proteomes" id="UP001281761"/>
    </source>
</evidence>
<gene>
    <name evidence="1" type="ORF">BLNAU_8949</name>
</gene>
<dbReference type="EMBL" id="JARBJD010000059">
    <property type="protein sequence ID" value="KAK2956169.1"/>
    <property type="molecule type" value="Genomic_DNA"/>
</dbReference>
<keyword evidence="2" id="KW-1185">Reference proteome</keyword>